<sequence length="105" mass="11288">MVLCRACGATIAPACSRMAVNGSNTHVFFNPHGLVFEVSCFGPAPGATPVGRATIEYTWFAGHVWRIALCASCQAHLGWHFQGEGNSFFAFMTKAIREHSSPSKA</sequence>
<dbReference type="FunFam" id="2.170.150.20:FF:000007">
    <property type="entry name" value="Protein cereblon"/>
    <property type="match status" value="1"/>
</dbReference>
<organism evidence="2 3">
    <name type="scientific">Pseudodesulfovibrio senegalensis</name>
    <dbReference type="NCBI Taxonomy" id="1721087"/>
    <lineage>
        <taxon>Bacteria</taxon>
        <taxon>Pseudomonadati</taxon>
        <taxon>Thermodesulfobacteriota</taxon>
        <taxon>Desulfovibrionia</taxon>
        <taxon>Desulfovibrionales</taxon>
        <taxon>Desulfovibrionaceae</taxon>
    </lineage>
</organism>
<reference evidence="2 3" key="1">
    <citation type="journal article" date="2017" name="Int. J. Syst. Evol. Microbiol.">
        <title>Desulfovibrio senegalensis sp. nov., a mesophilic sulfate reducer isolated from marine sediment.</title>
        <authorList>
            <person name="Thioye A."/>
            <person name="Gam Z.B.A."/>
            <person name="Mbengue M."/>
            <person name="Cayol J.L."/>
            <person name="Joseph-Bartoli M."/>
            <person name="Toure-Kane C."/>
            <person name="Labat M."/>
        </authorList>
    </citation>
    <scope>NUCLEOTIDE SEQUENCE [LARGE SCALE GENOMIC DNA]</scope>
    <source>
        <strain evidence="2 3">DSM 101509</strain>
    </source>
</reference>
<evidence type="ECO:0000313" key="2">
    <source>
        <dbReference type="EMBL" id="KAB1440916.1"/>
    </source>
</evidence>
<dbReference type="CDD" id="cd15777">
    <property type="entry name" value="CRBN_C_like"/>
    <property type="match status" value="1"/>
</dbReference>
<evidence type="ECO:0000259" key="1">
    <source>
        <dbReference type="PROSITE" id="PS51788"/>
    </source>
</evidence>
<comment type="caution">
    <text evidence="2">The sequence shown here is derived from an EMBL/GenBank/DDBJ whole genome shotgun (WGS) entry which is preliminary data.</text>
</comment>
<feature type="domain" description="CULT" evidence="1">
    <location>
        <begin position="1"/>
        <end position="100"/>
    </location>
</feature>
<dbReference type="Proteomes" id="UP000438699">
    <property type="component" value="Unassembled WGS sequence"/>
</dbReference>
<dbReference type="OrthoDB" id="6197001at2"/>
<name>A0A6N6N0X7_9BACT</name>
<dbReference type="InterPro" id="IPR034750">
    <property type="entry name" value="CULT"/>
</dbReference>
<dbReference type="PROSITE" id="PS51788">
    <property type="entry name" value="CULT"/>
    <property type="match status" value="1"/>
</dbReference>
<dbReference type="EMBL" id="WAIE01000006">
    <property type="protein sequence ID" value="KAB1440916.1"/>
    <property type="molecule type" value="Genomic_DNA"/>
</dbReference>
<gene>
    <name evidence="2" type="ORF">F8A88_13310</name>
</gene>
<dbReference type="AlphaFoldDB" id="A0A6N6N0X7"/>
<keyword evidence="3" id="KW-1185">Reference proteome</keyword>
<proteinExistence type="predicted"/>
<evidence type="ECO:0000313" key="3">
    <source>
        <dbReference type="Proteomes" id="UP000438699"/>
    </source>
</evidence>
<dbReference type="Gene3D" id="2.170.150.20">
    <property type="entry name" value="Peptide methionine sulfoxide reductase"/>
    <property type="match status" value="1"/>
</dbReference>
<dbReference type="RefSeq" id="WP_151151660.1">
    <property type="nucleotide sequence ID" value="NZ_WAIE01000006.1"/>
</dbReference>
<accession>A0A6N6N0X7</accession>
<protein>
    <recommendedName>
        <fullName evidence="1">CULT domain-containing protein</fullName>
    </recommendedName>
</protein>